<dbReference type="GO" id="GO:0035673">
    <property type="term" value="F:oligopeptide transmembrane transporter activity"/>
    <property type="evidence" value="ECO:0007669"/>
    <property type="project" value="InterPro"/>
</dbReference>
<evidence type="ECO:0000256" key="3">
    <source>
        <dbReference type="ARBA" id="ARBA00022448"/>
    </source>
</evidence>
<evidence type="ECO:0000256" key="6">
    <source>
        <dbReference type="ARBA" id="ARBA00022927"/>
    </source>
</evidence>
<evidence type="ECO:0008006" key="13">
    <source>
        <dbReference type="Google" id="ProtNLM"/>
    </source>
</evidence>
<evidence type="ECO:0000256" key="7">
    <source>
        <dbReference type="ARBA" id="ARBA00022989"/>
    </source>
</evidence>
<keyword evidence="12" id="KW-1185">Reference proteome</keyword>
<evidence type="ECO:0000313" key="11">
    <source>
        <dbReference type="EMBL" id="KAJ3484284.1"/>
    </source>
</evidence>
<dbReference type="GO" id="GO:0015031">
    <property type="term" value="P:protein transport"/>
    <property type="evidence" value="ECO:0007669"/>
    <property type="project" value="UniProtKB-KW"/>
</dbReference>
<name>A0AAD5V2I4_9APHY</name>
<feature type="compositionally biased region" description="Polar residues" evidence="9">
    <location>
        <begin position="1"/>
        <end position="17"/>
    </location>
</feature>
<feature type="transmembrane region" description="Helical" evidence="10">
    <location>
        <begin position="355"/>
        <end position="377"/>
    </location>
</feature>
<evidence type="ECO:0000256" key="2">
    <source>
        <dbReference type="ARBA" id="ARBA00008807"/>
    </source>
</evidence>
<evidence type="ECO:0000256" key="8">
    <source>
        <dbReference type="ARBA" id="ARBA00023136"/>
    </source>
</evidence>
<dbReference type="GO" id="GO:0016020">
    <property type="term" value="C:membrane"/>
    <property type="evidence" value="ECO:0007669"/>
    <property type="project" value="UniProtKB-SubCell"/>
</dbReference>
<dbReference type="PANTHER" id="PTHR22601">
    <property type="entry name" value="ISP4 LIKE PROTEIN"/>
    <property type="match status" value="1"/>
</dbReference>
<evidence type="ECO:0000256" key="9">
    <source>
        <dbReference type="SAM" id="MobiDB-lite"/>
    </source>
</evidence>
<evidence type="ECO:0000256" key="4">
    <source>
        <dbReference type="ARBA" id="ARBA00022692"/>
    </source>
</evidence>
<evidence type="ECO:0000256" key="1">
    <source>
        <dbReference type="ARBA" id="ARBA00004141"/>
    </source>
</evidence>
<comment type="caution">
    <text evidence="11">The sequence shown here is derived from an EMBL/GenBank/DDBJ whole genome shotgun (WGS) entry which is preliminary data.</text>
</comment>
<dbReference type="EMBL" id="JANAWD010000195">
    <property type="protein sequence ID" value="KAJ3484284.1"/>
    <property type="molecule type" value="Genomic_DNA"/>
</dbReference>
<reference evidence="11" key="1">
    <citation type="submission" date="2022-07" db="EMBL/GenBank/DDBJ databases">
        <title>Genome Sequence of Physisporinus lineatus.</title>
        <authorList>
            <person name="Buettner E."/>
        </authorList>
    </citation>
    <scope>NUCLEOTIDE SEQUENCE</scope>
    <source>
        <strain evidence="11">VT162</strain>
    </source>
</reference>
<protein>
    <recommendedName>
        <fullName evidence="13">Oligopeptide transporter</fullName>
    </recommendedName>
</protein>
<evidence type="ECO:0000256" key="10">
    <source>
        <dbReference type="SAM" id="Phobius"/>
    </source>
</evidence>
<keyword evidence="5" id="KW-0571">Peptide transport</keyword>
<sequence length="396" mass="44602">MQSIEETVHTLSKSATSLGPVLHDPEKAMTPPSMIREGSLSPPPSQFATSLPDFFDPNLDVDTPWLEDDSPYPEVRSAVANYDDPSMPASTIRSWFLGIIWAIVIPAVNQFFYLRYPSIMVTGLVAQLVSFPLGRLWARIVPSVKIFGVSLNPGPFTIKEHVITTVMAGVGAQAAYATEIVAVQRVLYMQQFNFAYQWMLVMSTQVWLSKGYYSWRARKETASCSCFYDLAQCPRALRPLQYLAFAKICRHREKRGSQSGEILYICLRLSNPLVFCSGIPLSSSEHVHMGKAFTDDHWTKMNVVQVCWIAPDNVKINALFGYRSGMGFSLLSFDWNQIAFIGSPLATPWWAEANVVFGFVVFYWVLTPILYFSNVWYSQYMPISSSSSYDRTGQSS</sequence>
<feature type="transmembrane region" description="Helical" evidence="10">
    <location>
        <begin position="95"/>
        <end position="113"/>
    </location>
</feature>
<keyword evidence="8 10" id="KW-0472">Membrane</keyword>
<proteinExistence type="inferred from homology"/>
<keyword evidence="3" id="KW-0813">Transport</keyword>
<dbReference type="NCBIfam" id="TIGR00728">
    <property type="entry name" value="OPT_sfam"/>
    <property type="match status" value="1"/>
</dbReference>
<comment type="subcellular location">
    <subcellularLocation>
        <location evidence="1">Membrane</location>
        <topology evidence="1">Multi-pass membrane protein</topology>
    </subcellularLocation>
</comment>
<keyword evidence="6" id="KW-0653">Protein transport</keyword>
<organism evidence="11 12">
    <name type="scientific">Meripilus lineatus</name>
    <dbReference type="NCBI Taxonomy" id="2056292"/>
    <lineage>
        <taxon>Eukaryota</taxon>
        <taxon>Fungi</taxon>
        <taxon>Dikarya</taxon>
        <taxon>Basidiomycota</taxon>
        <taxon>Agaricomycotina</taxon>
        <taxon>Agaricomycetes</taxon>
        <taxon>Polyporales</taxon>
        <taxon>Meripilaceae</taxon>
        <taxon>Meripilus</taxon>
    </lineage>
</organism>
<dbReference type="Proteomes" id="UP001212997">
    <property type="component" value="Unassembled WGS sequence"/>
</dbReference>
<keyword evidence="4 10" id="KW-0812">Transmembrane</keyword>
<dbReference type="AlphaFoldDB" id="A0AAD5V2I4"/>
<feature type="region of interest" description="Disordered" evidence="9">
    <location>
        <begin position="1"/>
        <end position="45"/>
    </location>
</feature>
<evidence type="ECO:0000256" key="5">
    <source>
        <dbReference type="ARBA" id="ARBA00022856"/>
    </source>
</evidence>
<accession>A0AAD5V2I4</accession>
<dbReference type="InterPro" id="IPR004648">
    <property type="entry name" value="Oligpept_transpt"/>
</dbReference>
<comment type="similarity">
    <text evidence="2">Belongs to the oligopeptide OPT transporter family.</text>
</comment>
<dbReference type="InterPro" id="IPR004813">
    <property type="entry name" value="OPT"/>
</dbReference>
<evidence type="ECO:0000313" key="12">
    <source>
        <dbReference type="Proteomes" id="UP001212997"/>
    </source>
</evidence>
<keyword evidence="7 10" id="KW-1133">Transmembrane helix</keyword>
<gene>
    <name evidence="11" type="ORF">NLI96_g5747</name>
</gene>
<dbReference type="Pfam" id="PF03169">
    <property type="entry name" value="OPT"/>
    <property type="match status" value="2"/>
</dbReference>